<dbReference type="Proteomes" id="UP000256661">
    <property type="component" value="Unassembled WGS sequence"/>
</dbReference>
<name>A0A3D9SQK2_9ACTN</name>
<evidence type="ECO:0000313" key="2">
    <source>
        <dbReference type="EMBL" id="REE96253.1"/>
    </source>
</evidence>
<reference evidence="2 3" key="1">
    <citation type="submission" date="2018-08" db="EMBL/GenBank/DDBJ databases">
        <title>Sequencing the genomes of 1000 actinobacteria strains.</title>
        <authorList>
            <person name="Klenk H.-P."/>
        </authorList>
    </citation>
    <scope>NUCLEOTIDE SEQUENCE [LARGE SCALE GENOMIC DNA]</scope>
    <source>
        <strain evidence="2 3">DSM 43927</strain>
    </source>
</reference>
<dbReference type="EMBL" id="QTTT01000001">
    <property type="protein sequence ID" value="REE96253.1"/>
    <property type="molecule type" value="Genomic_DNA"/>
</dbReference>
<dbReference type="Gene3D" id="3.40.50.720">
    <property type="entry name" value="NAD(P)-binding Rossmann-like Domain"/>
    <property type="match status" value="1"/>
</dbReference>
<dbReference type="InterPro" id="IPR008030">
    <property type="entry name" value="NmrA-like"/>
</dbReference>
<dbReference type="PANTHER" id="PTHR43162">
    <property type="match status" value="1"/>
</dbReference>
<dbReference type="SUPFAM" id="SSF51735">
    <property type="entry name" value="NAD(P)-binding Rossmann-fold domains"/>
    <property type="match status" value="1"/>
</dbReference>
<keyword evidence="3" id="KW-1185">Reference proteome</keyword>
<dbReference type="InterPro" id="IPR036291">
    <property type="entry name" value="NAD(P)-bd_dom_sf"/>
</dbReference>
<dbReference type="RefSeq" id="WP_116021929.1">
    <property type="nucleotide sequence ID" value="NZ_QTTT01000001.1"/>
</dbReference>
<proteinExistence type="predicted"/>
<dbReference type="OrthoDB" id="4457504at2"/>
<evidence type="ECO:0000313" key="3">
    <source>
        <dbReference type="Proteomes" id="UP000256661"/>
    </source>
</evidence>
<dbReference type="InterPro" id="IPR051604">
    <property type="entry name" value="Ergot_Alk_Oxidoreductase"/>
</dbReference>
<dbReference type="PANTHER" id="PTHR43162:SF1">
    <property type="entry name" value="PRESTALK A DIFFERENTIATION PROTEIN A"/>
    <property type="match status" value="1"/>
</dbReference>
<organism evidence="2 3">
    <name type="scientific">Thermomonospora umbrina</name>
    <dbReference type="NCBI Taxonomy" id="111806"/>
    <lineage>
        <taxon>Bacteria</taxon>
        <taxon>Bacillati</taxon>
        <taxon>Actinomycetota</taxon>
        <taxon>Actinomycetes</taxon>
        <taxon>Streptosporangiales</taxon>
        <taxon>Thermomonosporaceae</taxon>
        <taxon>Thermomonospora</taxon>
    </lineage>
</organism>
<accession>A0A3D9SQK2</accession>
<feature type="domain" description="NmrA-like" evidence="1">
    <location>
        <begin position="4"/>
        <end position="267"/>
    </location>
</feature>
<evidence type="ECO:0000259" key="1">
    <source>
        <dbReference type="Pfam" id="PF05368"/>
    </source>
</evidence>
<dbReference type="Pfam" id="PF05368">
    <property type="entry name" value="NmrA"/>
    <property type="match status" value="1"/>
</dbReference>
<gene>
    <name evidence="2" type="ORF">DFJ69_1683</name>
</gene>
<comment type="caution">
    <text evidence="2">The sequence shown here is derived from an EMBL/GenBank/DDBJ whole genome shotgun (WGS) entry which is preliminary data.</text>
</comment>
<protein>
    <submittedName>
        <fullName evidence="2">Uncharacterized protein YbjT (DUF2867 family)</fullName>
    </submittedName>
</protein>
<sequence>MAPRVLVTGATGAVGRHLTRRLLEEGAEVRALCRDPARPLPDGAERVIGDLTDATSLHPALKGVDRAFVLLTDDAGAAFAQAVNDVGADSLDRLVLLSANAPDGPEHDNPLFRKHVLGEARMAASGVPTTVLHPGPFASLALGWAPAIRVSGVVRVVHPDLAVPVIDPRDIGDVAAVALLGSDRAPAGGTLPLSGPQRLDVRARVRTLGRVLGRTLRVERVGEDEWVRSVSGRLPEWYARALMGVERHLAEVEPAVVPTVRRVTGREARTFGEWAEDNAAAFRA</sequence>
<dbReference type="AlphaFoldDB" id="A0A3D9SQK2"/>